<evidence type="ECO:0000313" key="4">
    <source>
        <dbReference type="Proteomes" id="UP000294462"/>
    </source>
</evidence>
<reference evidence="3 4" key="1">
    <citation type="submission" date="2019-02" db="EMBL/GenBank/DDBJ databases">
        <authorList>
            <person name="Manzano-Marin A."/>
            <person name="Manzano-Marin A."/>
        </authorList>
    </citation>
    <scope>NUCLEOTIDE SEQUENCE [LARGE SCALE GENOMIC DNA]</scope>
    <source>
        <strain evidence="3 4">ErCipseudotaxifoliae</strain>
    </source>
</reference>
<dbReference type="EMBL" id="LR217725">
    <property type="protein sequence ID" value="VFP86943.1"/>
    <property type="molecule type" value="Genomic_DNA"/>
</dbReference>
<dbReference type="Gene3D" id="3.30.300.90">
    <property type="entry name" value="BolA-like"/>
    <property type="match status" value="1"/>
</dbReference>
<evidence type="ECO:0000313" key="3">
    <source>
        <dbReference type="EMBL" id="VFP86943.1"/>
    </source>
</evidence>
<dbReference type="OrthoDB" id="9801469at2"/>
<evidence type="ECO:0000256" key="1">
    <source>
        <dbReference type="ARBA" id="ARBA00005578"/>
    </source>
</evidence>
<dbReference type="PIRSF" id="PIRSF003113">
    <property type="entry name" value="BolA"/>
    <property type="match status" value="1"/>
</dbReference>
<sequence>MNNIRETIESKLFSAFSPEHLQVYNESRYHPKYIGVDSHFRVFMVSKMFNDQKSLKRHRAIYRVLCKEMASTVYSLSLKIYSYSEWITARHVTDSRVRLESPRCISLNNR</sequence>
<comment type="similarity">
    <text evidence="1 2">Belongs to the BolA/IbaG family.</text>
</comment>
<keyword evidence="3" id="KW-0238">DNA-binding</keyword>
<accession>A0A451DJQ1</accession>
<protein>
    <submittedName>
        <fullName evidence="3">DNA-binding transcriptional regulator BolA</fullName>
    </submittedName>
</protein>
<dbReference type="InterPro" id="IPR036065">
    <property type="entry name" value="BolA-like_sf"/>
</dbReference>
<dbReference type="GO" id="GO:0005829">
    <property type="term" value="C:cytosol"/>
    <property type="evidence" value="ECO:0007669"/>
    <property type="project" value="TreeGrafter"/>
</dbReference>
<dbReference type="KEGG" id="ehd:ERCIPSTX3056_355"/>
<dbReference type="Proteomes" id="UP000294462">
    <property type="component" value="Chromosome"/>
</dbReference>
<keyword evidence="4" id="KW-1185">Reference proteome</keyword>
<dbReference type="InterPro" id="IPR050961">
    <property type="entry name" value="BolA/IbaG_stress_morph_reg"/>
</dbReference>
<dbReference type="Pfam" id="PF01722">
    <property type="entry name" value="BolA"/>
    <property type="match status" value="1"/>
</dbReference>
<dbReference type="PANTHER" id="PTHR46229:SF2">
    <property type="entry name" value="BOLA-LIKE PROTEIN 1"/>
    <property type="match status" value="1"/>
</dbReference>
<name>A0A451DJQ1_9GAMM</name>
<dbReference type="InterPro" id="IPR002634">
    <property type="entry name" value="BolA"/>
</dbReference>
<dbReference type="AlphaFoldDB" id="A0A451DJQ1"/>
<dbReference type="GO" id="GO:0003677">
    <property type="term" value="F:DNA binding"/>
    <property type="evidence" value="ECO:0007669"/>
    <property type="project" value="UniProtKB-KW"/>
</dbReference>
<evidence type="ECO:0000256" key="2">
    <source>
        <dbReference type="RuleBase" id="RU003860"/>
    </source>
</evidence>
<dbReference type="GO" id="GO:0006351">
    <property type="term" value="P:DNA-templated transcription"/>
    <property type="evidence" value="ECO:0007669"/>
    <property type="project" value="TreeGrafter"/>
</dbReference>
<dbReference type="PANTHER" id="PTHR46229">
    <property type="entry name" value="BOLA TRANSCRIPTION REGULATOR"/>
    <property type="match status" value="1"/>
</dbReference>
<dbReference type="RefSeq" id="WP_072666252.1">
    <property type="nucleotide sequence ID" value="NZ_LR217725.1"/>
</dbReference>
<gene>
    <name evidence="3" type="primary">bolA</name>
    <name evidence="3" type="ORF">ERCIPSTX3056_355</name>
</gene>
<dbReference type="SUPFAM" id="SSF82657">
    <property type="entry name" value="BolA-like"/>
    <property type="match status" value="1"/>
</dbReference>
<organism evidence="3 4">
    <name type="scientific">Candidatus Erwinia haradaeae</name>
    <dbReference type="NCBI Taxonomy" id="1922217"/>
    <lineage>
        <taxon>Bacteria</taxon>
        <taxon>Pseudomonadati</taxon>
        <taxon>Pseudomonadota</taxon>
        <taxon>Gammaproteobacteria</taxon>
        <taxon>Enterobacterales</taxon>
        <taxon>Erwiniaceae</taxon>
        <taxon>Erwinia</taxon>
    </lineage>
</organism>
<proteinExistence type="inferred from homology"/>